<proteinExistence type="inferred from homology"/>
<keyword evidence="10" id="KW-1185">Reference proteome</keyword>
<evidence type="ECO:0000313" key="9">
    <source>
        <dbReference type="EMBL" id="EMR70743.1"/>
    </source>
</evidence>
<dbReference type="InterPro" id="IPR011118">
    <property type="entry name" value="Tannase/feruloyl_esterase"/>
</dbReference>
<dbReference type="InterPro" id="IPR029058">
    <property type="entry name" value="AB_hydrolase_fold"/>
</dbReference>
<name>M7T1M8_EUTLA</name>
<evidence type="ECO:0000256" key="8">
    <source>
        <dbReference type="RuleBase" id="RU361238"/>
    </source>
</evidence>
<keyword evidence="4" id="KW-0732">Signal</keyword>
<dbReference type="Pfam" id="PF07519">
    <property type="entry name" value="Tannase"/>
    <property type="match status" value="2"/>
</dbReference>
<dbReference type="KEGG" id="ela:UCREL1_2212"/>
<dbReference type="EC" id="3.1.1.-" evidence="8"/>
<dbReference type="Gene3D" id="3.40.50.1820">
    <property type="entry name" value="alpha/beta hydrolase"/>
    <property type="match status" value="1"/>
</dbReference>
<keyword evidence="7" id="KW-1015">Disulfide bond</keyword>
<sequence>MTNSTFCNVTISYTHPGQGDLVTVNSYLPISSPSWNRRFQAVGGGGWQAGMWLLTDIEMIGALGGGYATITTDAGVSGPVPDDWALVSEGNVNLYALQNFASVSLRDQAVIGKSLVESFYGEGPSYSYWSGCSTGGRQGLMLAQRYPDLYDGIAASAPGINWSAFLAGHIWSKVVLNTYLNGIEPDRCELNEVTTRAIEFCDELDGFVDGLISDDEACYEAFDPKSLEAITFAEKLWEGPRAADGSFIWYGRTIGAPLADNNTDFVIDNVASRWVRFFVEKDSSYDLDNITLEEYEWQAHRAIAEFDDIIGTNDANLKEFHRQGHKMLTFHGLMDPQVSVKNTRHYYNAVSDTTPDVHKFYRLFDIPGMDHCYGGSGGQPTSLFETLRNWVEDNTTPEKLPITFTEPNGDAFERIVCPYPQKTLWDEVGDIKDPSSFYCA</sequence>
<evidence type="ECO:0000256" key="1">
    <source>
        <dbReference type="ARBA" id="ARBA00006249"/>
    </source>
</evidence>
<dbReference type="GO" id="GO:0030600">
    <property type="term" value="F:feruloyl esterase activity"/>
    <property type="evidence" value="ECO:0007669"/>
    <property type="project" value="UniProtKB-ARBA"/>
</dbReference>
<keyword evidence="5 8" id="KW-0378">Hydrolase</keyword>
<protein>
    <recommendedName>
        <fullName evidence="8">Carboxylic ester hydrolase</fullName>
        <ecNumber evidence="8">3.1.1.-</ecNumber>
    </recommendedName>
</protein>
<dbReference type="EMBL" id="KB705791">
    <property type="protein sequence ID" value="EMR70743.1"/>
    <property type="molecule type" value="Genomic_DNA"/>
</dbReference>
<dbReference type="GO" id="GO:0046872">
    <property type="term" value="F:metal ion binding"/>
    <property type="evidence" value="ECO:0007669"/>
    <property type="project" value="UniProtKB-KW"/>
</dbReference>
<dbReference type="AlphaFoldDB" id="M7T1M8"/>
<comment type="similarity">
    <text evidence="1 8">Belongs to the tannase family.</text>
</comment>
<dbReference type="OrthoDB" id="3039123at2759"/>
<dbReference type="eggNOG" id="ENOG502SH94">
    <property type="taxonomic scope" value="Eukaryota"/>
</dbReference>
<reference evidence="10" key="1">
    <citation type="journal article" date="2013" name="Genome Announc.">
        <title>Draft genome sequence of the grapevine dieback fungus Eutypa lata UCR-EL1.</title>
        <authorList>
            <person name="Blanco-Ulate B."/>
            <person name="Rolshausen P.E."/>
            <person name="Cantu D."/>
        </authorList>
    </citation>
    <scope>NUCLEOTIDE SEQUENCE [LARGE SCALE GENOMIC DNA]</scope>
    <source>
        <strain evidence="10">UCR-EL1</strain>
    </source>
</reference>
<dbReference type="HOGENOM" id="CLU_014819_3_2_1"/>
<organism evidence="9 10">
    <name type="scientific">Eutypa lata (strain UCR-EL1)</name>
    <name type="common">Grapevine dieback disease fungus</name>
    <name type="synonym">Eutypa armeniacae</name>
    <dbReference type="NCBI Taxonomy" id="1287681"/>
    <lineage>
        <taxon>Eukaryota</taxon>
        <taxon>Fungi</taxon>
        <taxon>Dikarya</taxon>
        <taxon>Ascomycota</taxon>
        <taxon>Pezizomycotina</taxon>
        <taxon>Sordariomycetes</taxon>
        <taxon>Xylariomycetidae</taxon>
        <taxon>Xylariales</taxon>
        <taxon>Diatrypaceae</taxon>
        <taxon>Eutypa</taxon>
    </lineage>
</organism>
<dbReference type="SUPFAM" id="SSF53474">
    <property type="entry name" value="alpha/beta-Hydrolases"/>
    <property type="match status" value="1"/>
</dbReference>
<evidence type="ECO:0000256" key="7">
    <source>
        <dbReference type="ARBA" id="ARBA00023157"/>
    </source>
</evidence>
<evidence type="ECO:0000256" key="3">
    <source>
        <dbReference type="ARBA" id="ARBA00022723"/>
    </source>
</evidence>
<evidence type="ECO:0000256" key="2">
    <source>
        <dbReference type="ARBA" id="ARBA00022487"/>
    </source>
</evidence>
<dbReference type="PANTHER" id="PTHR33938">
    <property type="entry name" value="FERULOYL ESTERASE B-RELATED"/>
    <property type="match status" value="1"/>
</dbReference>
<evidence type="ECO:0000313" key="10">
    <source>
        <dbReference type="Proteomes" id="UP000012174"/>
    </source>
</evidence>
<dbReference type="STRING" id="1287681.M7T1M8"/>
<keyword evidence="6" id="KW-0106">Calcium</keyword>
<dbReference type="OMA" id="VNPLACE"/>
<keyword evidence="3" id="KW-0479">Metal-binding</keyword>
<evidence type="ECO:0000256" key="4">
    <source>
        <dbReference type="ARBA" id="ARBA00022729"/>
    </source>
</evidence>
<gene>
    <name evidence="9" type="ORF">UCREL1_2212</name>
</gene>
<keyword evidence="2" id="KW-0719">Serine esterase</keyword>
<dbReference type="Proteomes" id="UP000012174">
    <property type="component" value="Unassembled WGS sequence"/>
</dbReference>
<evidence type="ECO:0000256" key="5">
    <source>
        <dbReference type="ARBA" id="ARBA00022801"/>
    </source>
</evidence>
<accession>M7T1M8</accession>
<evidence type="ECO:0000256" key="6">
    <source>
        <dbReference type="ARBA" id="ARBA00022837"/>
    </source>
</evidence>
<dbReference type="PANTHER" id="PTHR33938:SF13">
    <property type="entry name" value="CARBOXYLIC ESTER HYDROLASE"/>
    <property type="match status" value="1"/>
</dbReference>